<evidence type="ECO:0000313" key="1">
    <source>
        <dbReference type="EMBL" id="SLM22556.1"/>
    </source>
</evidence>
<evidence type="ECO:0008006" key="3">
    <source>
        <dbReference type="Google" id="ProtNLM"/>
    </source>
</evidence>
<protein>
    <recommendedName>
        <fullName evidence="3">Phage tail tube protein</fullName>
    </recommendedName>
</protein>
<dbReference type="EMBL" id="FWEU01000001">
    <property type="protein sequence ID" value="SLM22556.1"/>
    <property type="molecule type" value="Genomic_DNA"/>
</dbReference>
<sequence>MSINQAISAQDSALYVKAGTAPTAPNNPAGYTEIDGLTAFPFGRGQANTLDATNLRSKQMENIAGLSGGQAVQVSGHRWPVGSSAGQEILRDADPDADLHFLMVLPTGDAATFVAKVAAFNVAPGTNQVLTFTADLLPREFAIVTAAAGGTP</sequence>
<accession>A0A1W1GT76</accession>
<dbReference type="RefSeq" id="WP_080148342.1">
    <property type="nucleotide sequence ID" value="NZ_DAIMWD010000039.1"/>
</dbReference>
<dbReference type="AlphaFoldDB" id="A0A1W1GT76"/>
<reference evidence="2" key="1">
    <citation type="submission" date="2016-10" db="EMBL/GenBank/DDBJ databases">
        <authorList>
            <person name="Varghese N."/>
        </authorList>
    </citation>
    <scope>NUCLEOTIDE SEQUENCE [LARGE SCALE GENOMIC DNA]</scope>
    <source>
        <strain evidence="2">92MFCol6.1</strain>
    </source>
</reference>
<proteinExistence type="predicted"/>
<gene>
    <name evidence="1" type="ORF">SAMN04488690_0219</name>
</gene>
<dbReference type="Gene3D" id="4.10.410.40">
    <property type="match status" value="1"/>
</dbReference>
<organism evidence="1 2">
    <name type="scientific">Stenotrophomonas indicatrix</name>
    <dbReference type="NCBI Taxonomy" id="2045451"/>
    <lineage>
        <taxon>Bacteria</taxon>
        <taxon>Pseudomonadati</taxon>
        <taxon>Pseudomonadota</taxon>
        <taxon>Gammaproteobacteria</taxon>
        <taxon>Lysobacterales</taxon>
        <taxon>Lysobacteraceae</taxon>
        <taxon>Stenotrophomonas</taxon>
    </lineage>
</organism>
<name>A0A1W1GT76_9GAMM</name>
<evidence type="ECO:0000313" key="2">
    <source>
        <dbReference type="Proteomes" id="UP000191133"/>
    </source>
</evidence>
<dbReference type="Proteomes" id="UP000191133">
    <property type="component" value="Unassembled WGS sequence"/>
</dbReference>